<dbReference type="Proteomes" id="UP000541810">
    <property type="component" value="Unassembled WGS sequence"/>
</dbReference>
<accession>A0A7X0H394</accession>
<comment type="similarity">
    <text evidence="1">Belongs to the 'GDXG' lipolytic enzyme family.</text>
</comment>
<comment type="caution">
    <text evidence="5">The sequence shown here is derived from an EMBL/GenBank/DDBJ whole genome shotgun (WGS) entry which is preliminary data.</text>
</comment>
<dbReference type="Gene3D" id="3.40.50.1820">
    <property type="entry name" value="alpha/beta hydrolase"/>
    <property type="match status" value="1"/>
</dbReference>
<organism evidence="5 6">
    <name type="scientific">Algisphaera agarilytica</name>
    <dbReference type="NCBI Taxonomy" id="1385975"/>
    <lineage>
        <taxon>Bacteria</taxon>
        <taxon>Pseudomonadati</taxon>
        <taxon>Planctomycetota</taxon>
        <taxon>Phycisphaerae</taxon>
        <taxon>Phycisphaerales</taxon>
        <taxon>Phycisphaeraceae</taxon>
        <taxon>Algisphaera</taxon>
    </lineage>
</organism>
<dbReference type="InterPro" id="IPR050300">
    <property type="entry name" value="GDXG_lipolytic_enzyme"/>
</dbReference>
<dbReference type="EMBL" id="JACHGY010000001">
    <property type="protein sequence ID" value="MBB6428483.1"/>
    <property type="molecule type" value="Genomic_DNA"/>
</dbReference>
<dbReference type="GO" id="GO:0016787">
    <property type="term" value="F:hydrolase activity"/>
    <property type="evidence" value="ECO:0007669"/>
    <property type="project" value="UniProtKB-KW"/>
</dbReference>
<keyword evidence="6" id="KW-1185">Reference proteome</keyword>
<evidence type="ECO:0000313" key="5">
    <source>
        <dbReference type="EMBL" id="MBB6428483.1"/>
    </source>
</evidence>
<evidence type="ECO:0000259" key="4">
    <source>
        <dbReference type="Pfam" id="PF20434"/>
    </source>
</evidence>
<proteinExistence type="inferred from homology"/>
<dbReference type="Pfam" id="PF20434">
    <property type="entry name" value="BD-FAE"/>
    <property type="match status" value="1"/>
</dbReference>
<dbReference type="PROSITE" id="PS01173">
    <property type="entry name" value="LIPASE_GDXG_HIS"/>
    <property type="match status" value="1"/>
</dbReference>
<reference evidence="5 6" key="1">
    <citation type="submission" date="2020-08" db="EMBL/GenBank/DDBJ databases">
        <title>Genomic Encyclopedia of Type Strains, Phase IV (KMG-IV): sequencing the most valuable type-strain genomes for metagenomic binning, comparative biology and taxonomic classification.</title>
        <authorList>
            <person name="Goeker M."/>
        </authorList>
    </citation>
    <scope>NUCLEOTIDE SEQUENCE [LARGE SCALE GENOMIC DNA]</scope>
    <source>
        <strain evidence="5 6">DSM 103725</strain>
    </source>
</reference>
<dbReference type="RefSeq" id="WP_184675665.1">
    <property type="nucleotide sequence ID" value="NZ_JACHGY010000001.1"/>
</dbReference>
<dbReference type="InterPro" id="IPR002168">
    <property type="entry name" value="Lipase_GDXG_HIS_AS"/>
</dbReference>
<keyword evidence="3" id="KW-0732">Signal</keyword>
<gene>
    <name evidence="5" type="ORF">HNQ40_000289</name>
</gene>
<feature type="chain" id="PRO_5031428789" evidence="3">
    <location>
        <begin position="27"/>
        <end position="291"/>
    </location>
</feature>
<dbReference type="SUPFAM" id="SSF53474">
    <property type="entry name" value="alpha/beta-Hydrolases"/>
    <property type="match status" value="1"/>
</dbReference>
<dbReference type="AlphaFoldDB" id="A0A7X0H394"/>
<dbReference type="InterPro" id="IPR049492">
    <property type="entry name" value="BD-FAE-like_dom"/>
</dbReference>
<feature type="signal peptide" evidence="3">
    <location>
        <begin position="1"/>
        <end position="26"/>
    </location>
</feature>
<keyword evidence="2" id="KW-0378">Hydrolase</keyword>
<protein>
    <submittedName>
        <fullName evidence="5">Pimeloyl-ACP methyl ester carboxylesterase</fullName>
    </submittedName>
</protein>
<evidence type="ECO:0000256" key="3">
    <source>
        <dbReference type="SAM" id="SignalP"/>
    </source>
</evidence>
<dbReference type="PANTHER" id="PTHR48081:SF33">
    <property type="entry name" value="KYNURENINE FORMAMIDASE"/>
    <property type="match status" value="1"/>
</dbReference>
<evidence type="ECO:0000256" key="2">
    <source>
        <dbReference type="ARBA" id="ARBA00022801"/>
    </source>
</evidence>
<dbReference type="InterPro" id="IPR029058">
    <property type="entry name" value="AB_hydrolase_fold"/>
</dbReference>
<sequence length="291" mass="31478">MKISPPSLIALAIAPLIALSWPAPSAADPTPVLNQPYVENAADRQTLDIYPASEQVTPDQPKPAIIFIHGGGWMRGDKQSAARFADTFTESGIHVISLGYRLVPDVAWPENARDLAAGVDWVFRHAQELDIDPQRITLMGHSAGAHLAAVLGADARWLAEHDQSPARLRSVVLLDGAGYHIPNVIAEKVALRPELYSTAFGNDPEGWADASPALNVSPDEGCGTWVSIINDDREVSHHQSGFLFEALRQAGHEDTTLLPVKESHRDVALSLGNPDDPEALYIIELAKSPRP</sequence>
<feature type="domain" description="BD-FAE-like" evidence="4">
    <location>
        <begin position="47"/>
        <end position="155"/>
    </location>
</feature>
<evidence type="ECO:0000313" key="6">
    <source>
        <dbReference type="Proteomes" id="UP000541810"/>
    </source>
</evidence>
<dbReference type="PANTHER" id="PTHR48081">
    <property type="entry name" value="AB HYDROLASE SUPERFAMILY PROTEIN C4A8.06C"/>
    <property type="match status" value="1"/>
</dbReference>
<name>A0A7X0H394_9BACT</name>
<evidence type="ECO:0000256" key="1">
    <source>
        <dbReference type="ARBA" id="ARBA00010515"/>
    </source>
</evidence>